<protein>
    <submittedName>
        <fullName evidence="2">Uncharacterized protein</fullName>
    </submittedName>
</protein>
<name>A0A5B7FFC4_PORTR</name>
<organism evidence="2 3">
    <name type="scientific">Portunus trituberculatus</name>
    <name type="common">Swimming crab</name>
    <name type="synonym">Neptunus trituberculatus</name>
    <dbReference type="NCBI Taxonomy" id="210409"/>
    <lineage>
        <taxon>Eukaryota</taxon>
        <taxon>Metazoa</taxon>
        <taxon>Ecdysozoa</taxon>
        <taxon>Arthropoda</taxon>
        <taxon>Crustacea</taxon>
        <taxon>Multicrustacea</taxon>
        <taxon>Malacostraca</taxon>
        <taxon>Eumalacostraca</taxon>
        <taxon>Eucarida</taxon>
        <taxon>Decapoda</taxon>
        <taxon>Pleocyemata</taxon>
        <taxon>Brachyura</taxon>
        <taxon>Eubrachyura</taxon>
        <taxon>Portunoidea</taxon>
        <taxon>Portunidae</taxon>
        <taxon>Portuninae</taxon>
        <taxon>Portunus</taxon>
    </lineage>
</organism>
<keyword evidence="1" id="KW-0812">Transmembrane</keyword>
<dbReference type="EMBL" id="VSRR010005940">
    <property type="protein sequence ID" value="MPC43678.1"/>
    <property type="molecule type" value="Genomic_DNA"/>
</dbReference>
<feature type="transmembrane region" description="Helical" evidence="1">
    <location>
        <begin position="20"/>
        <end position="39"/>
    </location>
</feature>
<keyword evidence="3" id="KW-1185">Reference proteome</keyword>
<evidence type="ECO:0000313" key="3">
    <source>
        <dbReference type="Proteomes" id="UP000324222"/>
    </source>
</evidence>
<proteinExistence type="predicted"/>
<accession>A0A5B7FFC4</accession>
<evidence type="ECO:0000313" key="2">
    <source>
        <dbReference type="EMBL" id="MPC43678.1"/>
    </source>
</evidence>
<keyword evidence="1" id="KW-1133">Transmembrane helix</keyword>
<evidence type="ECO:0000256" key="1">
    <source>
        <dbReference type="SAM" id="Phobius"/>
    </source>
</evidence>
<sequence>MRALGSEGSPSARSAFSIQFSAVVTWLAGNVLTFVSSLIPRHARPARLVLPGDVLSCVNCTSQVVTGHR</sequence>
<dbReference type="AlphaFoldDB" id="A0A5B7FFC4"/>
<gene>
    <name evidence="2" type="ORF">E2C01_037329</name>
</gene>
<keyword evidence="1" id="KW-0472">Membrane</keyword>
<dbReference type="Proteomes" id="UP000324222">
    <property type="component" value="Unassembled WGS sequence"/>
</dbReference>
<reference evidence="2 3" key="1">
    <citation type="submission" date="2019-05" db="EMBL/GenBank/DDBJ databases">
        <title>Another draft genome of Portunus trituberculatus and its Hox gene families provides insights of decapod evolution.</title>
        <authorList>
            <person name="Jeong J.-H."/>
            <person name="Song I."/>
            <person name="Kim S."/>
            <person name="Choi T."/>
            <person name="Kim D."/>
            <person name="Ryu S."/>
            <person name="Kim W."/>
        </authorList>
    </citation>
    <scope>NUCLEOTIDE SEQUENCE [LARGE SCALE GENOMIC DNA]</scope>
    <source>
        <tissue evidence="2">Muscle</tissue>
    </source>
</reference>
<comment type="caution">
    <text evidence="2">The sequence shown here is derived from an EMBL/GenBank/DDBJ whole genome shotgun (WGS) entry which is preliminary data.</text>
</comment>